<protein>
    <submittedName>
        <fullName evidence="3">Endonuclease IV</fullName>
    </submittedName>
</protein>
<dbReference type="GO" id="GO:0008081">
    <property type="term" value="F:phosphoric diester hydrolase activity"/>
    <property type="evidence" value="ECO:0007669"/>
    <property type="project" value="TreeGrafter"/>
</dbReference>
<dbReference type="Gene3D" id="3.20.20.150">
    <property type="entry name" value="Divalent-metal-dependent TIM barrel enzymes"/>
    <property type="match status" value="1"/>
</dbReference>
<feature type="domain" description="Xylose isomerase-like TIM barrel" evidence="2">
    <location>
        <begin position="48"/>
        <end position="245"/>
    </location>
</feature>
<organism evidence="3 4">
    <name type="scientific">Bacillus cereus</name>
    <dbReference type="NCBI Taxonomy" id="1396"/>
    <lineage>
        <taxon>Bacteria</taxon>
        <taxon>Bacillati</taxon>
        <taxon>Bacillota</taxon>
        <taxon>Bacilli</taxon>
        <taxon>Bacillales</taxon>
        <taxon>Bacillaceae</taxon>
        <taxon>Bacillus</taxon>
        <taxon>Bacillus cereus group</taxon>
    </lineage>
</organism>
<dbReference type="AlphaFoldDB" id="A0A162PHS8"/>
<dbReference type="GO" id="GO:0006284">
    <property type="term" value="P:base-excision repair"/>
    <property type="evidence" value="ECO:0007669"/>
    <property type="project" value="TreeGrafter"/>
</dbReference>
<evidence type="ECO:0000313" key="4">
    <source>
        <dbReference type="Proteomes" id="UP000076482"/>
    </source>
</evidence>
<dbReference type="SUPFAM" id="SSF51658">
    <property type="entry name" value="Xylose isomerase-like"/>
    <property type="match status" value="1"/>
</dbReference>
<dbReference type="GO" id="GO:0003906">
    <property type="term" value="F:DNA-(apurinic or apyrimidinic site) endonuclease activity"/>
    <property type="evidence" value="ECO:0007669"/>
    <property type="project" value="TreeGrafter"/>
</dbReference>
<proteinExistence type="predicted"/>
<name>A0A162PHS8_BACCE</name>
<comment type="caution">
    <text evidence="3">The sequence shown here is derived from an EMBL/GenBank/DDBJ whole genome shotgun (WGS) entry which is preliminary data.</text>
</comment>
<dbReference type="GO" id="GO:0003677">
    <property type="term" value="F:DNA binding"/>
    <property type="evidence" value="ECO:0007669"/>
    <property type="project" value="InterPro"/>
</dbReference>
<dbReference type="InterPro" id="IPR001719">
    <property type="entry name" value="AP_endonuc_2"/>
</dbReference>
<dbReference type="EMBL" id="LJKE01000015">
    <property type="protein sequence ID" value="KZD72049.1"/>
    <property type="molecule type" value="Genomic_DNA"/>
</dbReference>
<dbReference type="InterPro" id="IPR036237">
    <property type="entry name" value="Xyl_isomerase-like_sf"/>
</dbReference>
<sequence>MGIGFHLPFSGNVKKIVKRLQDNRANTFQIYSRGLRGVSKGGVVYPLKEIKTRALKEYQEFKYERNIRDMVLHAPFVFTVVGEENEFLKYIIEDLDYADELDIPYYVLPVGAQKDMHEYDAMESVKDNLRYVLDKSKWTGTILIKNSSGAGTEMPRNLDQWNELISFHDRVKGACDIARLYSFGMDVLSDPTQVFEDVEVEIGWDKIELLYLNDTLLGCGDRKNRFIPIGTGVIGFEGMEKFLMTSPVLCKMNWIMEYMESEEYKERDRALERLVSARWEGGRR</sequence>
<dbReference type="GO" id="GO:0008270">
    <property type="term" value="F:zinc ion binding"/>
    <property type="evidence" value="ECO:0007669"/>
    <property type="project" value="InterPro"/>
</dbReference>
<dbReference type="PANTHER" id="PTHR21445:SF0">
    <property type="entry name" value="APURINIC-APYRIMIDINIC ENDONUCLEASE"/>
    <property type="match status" value="1"/>
</dbReference>
<evidence type="ECO:0000313" key="3">
    <source>
        <dbReference type="EMBL" id="KZD72049.1"/>
    </source>
</evidence>
<dbReference type="Proteomes" id="UP000076482">
    <property type="component" value="Unassembled WGS sequence"/>
</dbReference>
<dbReference type="PANTHER" id="PTHR21445">
    <property type="entry name" value="ENDONUCLEASE IV ENDODEOXYRIBONUCLEASE IV"/>
    <property type="match status" value="1"/>
</dbReference>
<evidence type="ECO:0000259" key="2">
    <source>
        <dbReference type="Pfam" id="PF01261"/>
    </source>
</evidence>
<evidence type="ECO:0000256" key="1">
    <source>
        <dbReference type="ARBA" id="ARBA00022722"/>
    </source>
</evidence>
<keyword evidence="1" id="KW-0540">Nuclease</keyword>
<gene>
    <name evidence="3" type="ORF">B4088_0510</name>
</gene>
<keyword evidence="3" id="KW-0378">Hydrolase</keyword>
<dbReference type="RefSeq" id="WP_063259732.1">
    <property type="nucleotide sequence ID" value="NZ_LJKE01000015.1"/>
</dbReference>
<keyword evidence="3" id="KW-0255">Endonuclease</keyword>
<dbReference type="PROSITE" id="PS51432">
    <property type="entry name" value="AP_NUCLEASE_F2_4"/>
    <property type="match status" value="1"/>
</dbReference>
<dbReference type="Pfam" id="PF01261">
    <property type="entry name" value="AP_endonuc_2"/>
    <property type="match status" value="1"/>
</dbReference>
<dbReference type="SMART" id="SM00518">
    <property type="entry name" value="AP2Ec"/>
    <property type="match status" value="1"/>
</dbReference>
<dbReference type="InterPro" id="IPR013022">
    <property type="entry name" value="Xyl_isomerase-like_TIM-brl"/>
</dbReference>
<accession>A0A162PHS8</accession>
<dbReference type="PATRIC" id="fig|1396.535.peg.4262"/>
<reference evidence="3 4" key="1">
    <citation type="submission" date="2015-09" db="EMBL/GenBank/DDBJ databases">
        <title>Bacillus cereus food isolates.</title>
        <authorList>
            <person name="Boekhorst J."/>
        </authorList>
    </citation>
    <scope>NUCLEOTIDE SEQUENCE [LARGE SCALE GENOMIC DNA]</scope>
    <source>
        <strain evidence="3 4">B4088</strain>
    </source>
</reference>